<keyword evidence="10" id="KW-1185">Reference proteome</keyword>
<dbReference type="InterPro" id="IPR036324">
    <property type="entry name" value="Mn/Fe_SOD_N_sf"/>
</dbReference>
<dbReference type="GO" id="GO:0030145">
    <property type="term" value="F:manganese ion binding"/>
    <property type="evidence" value="ECO:0007669"/>
    <property type="project" value="UniProtKB-ARBA"/>
</dbReference>
<dbReference type="Pfam" id="PF00081">
    <property type="entry name" value="Sod_Fe_N"/>
    <property type="match status" value="1"/>
</dbReference>
<dbReference type="InterPro" id="IPR019832">
    <property type="entry name" value="Mn/Fe_SOD_C"/>
</dbReference>
<dbReference type="SUPFAM" id="SSF46609">
    <property type="entry name" value="Fe,Mn superoxide dismutase (SOD), N-terminal domain"/>
    <property type="match status" value="1"/>
</dbReference>
<dbReference type="OrthoDB" id="9803125at2"/>
<dbReference type="PRINTS" id="PR01703">
    <property type="entry name" value="MNSODISMTASE"/>
</dbReference>
<evidence type="ECO:0000313" key="10">
    <source>
        <dbReference type="Proteomes" id="UP000320390"/>
    </source>
</evidence>
<keyword evidence="4 6" id="KW-0560">Oxidoreductase</keyword>
<evidence type="ECO:0000256" key="1">
    <source>
        <dbReference type="ARBA" id="ARBA00008714"/>
    </source>
</evidence>
<feature type="binding site" evidence="5">
    <location>
        <position position="168"/>
    </location>
    <ligand>
        <name>Mn(2+)</name>
        <dbReference type="ChEBI" id="CHEBI:29035"/>
    </ligand>
</feature>
<keyword evidence="3 5" id="KW-0479">Metal-binding</keyword>
<evidence type="ECO:0000259" key="7">
    <source>
        <dbReference type="Pfam" id="PF00081"/>
    </source>
</evidence>
<feature type="binding site" evidence="5">
    <location>
        <position position="81"/>
    </location>
    <ligand>
        <name>Mn(2+)</name>
        <dbReference type="ChEBI" id="CHEBI:29035"/>
    </ligand>
</feature>
<gene>
    <name evidence="9" type="primary">sodA2</name>
    <name evidence="9" type="ORF">Poly30_19880</name>
</gene>
<comment type="function">
    <text evidence="6">Destroys radicals which are normally produced within the cells and which are toxic to biological systems.</text>
</comment>
<evidence type="ECO:0000259" key="8">
    <source>
        <dbReference type="Pfam" id="PF02777"/>
    </source>
</evidence>
<dbReference type="InterPro" id="IPR019831">
    <property type="entry name" value="Mn/Fe_SOD_N"/>
</dbReference>
<protein>
    <recommendedName>
        <fullName evidence="2 6">Superoxide dismutase</fullName>
        <ecNumber evidence="2 6">1.15.1.1</ecNumber>
    </recommendedName>
</protein>
<evidence type="ECO:0000256" key="3">
    <source>
        <dbReference type="ARBA" id="ARBA00022723"/>
    </source>
</evidence>
<evidence type="ECO:0000313" key="9">
    <source>
        <dbReference type="EMBL" id="QDV06478.1"/>
    </source>
</evidence>
<accession>A0A518EQW0</accession>
<dbReference type="InterPro" id="IPR019833">
    <property type="entry name" value="Mn/Fe_SOD_BS"/>
</dbReference>
<proteinExistence type="inferred from homology"/>
<dbReference type="SUPFAM" id="SSF54719">
    <property type="entry name" value="Fe,Mn superoxide dismutase (SOD), C-terminal domain"/>
    <property type="match status" value="1"/>
</dbReference>
<feature type="domain" description="Manganese/iron superoxide dismutase C-terminal" evidence="8">
    <location>
        <begin position="96"/>
        <end position="197"/>
    </location>
</feature>
<dbReference type="PROSITE" id="PS00088">
    <property type="entry name" value="SOD_MN"/>
    <property type="match status" value="1"/>
</dbReference>
<sequence>MAFEVPDLTFAHDALEPYINKRTMELHHGLHHAAYVNKFNAAVEGTDLAGKDAEEIIENLDSVPENIRTAVRNHGGGHVNHSIFWSIMGPNKGGEPSGELGDAIKSTFGSFDNFKEKFNSAGGGQFGSGWVWLVMTADGKLDVVATANQDSPMSDGHKVIMGNDVWEHAYYLTYENRRPEYLKAWWNVVDFDAVAERFAKAK</sequence>
<feature type="binding site" evidence="5">
    <location>
        <position position="164"/>
    </location>
    <ligand>
        <name>Mn(2+)</name>
        <dbReference type="ChEBI" id="CHEBI:29035"/>
    </ligand>
</feature>
<comment type="similarity">
    <text evidence="1 6">Belongs to the iron/manganese superoxide dismutase family.</text>
</comment>
<dbReference type="EC" id="1.15.1.1" evidence="2 6"/>
<dbReference type="Proteomes" id="UP000320390">
    <property type="component" value="Chromosome"/>
</dbReference>
<dbReference type="InterPro" id="IPR001189">
    <property type="entry name" value="Mn/Fe_SOD"/>
</dbReference>
<evidence type="ECO:0000256" key="5">
    <source>
        <dbReference type="PIRSR" id="PIRSR000349-1"/>
    </source>
</evidence>
<dbReference type="Gene3D" id="1.10.287.990">
    <property type="entry name" value="Fe,Mn superoxide dismutase (SOD) domain"/>
    <property type="match status" value="1"/>
</dbReference>
<dbReference type="FunFam" id="1.10.287.990:FF:000001">
    <property type="entry name" value="Superoxide dismutase"/>
    <property type="match status" value="1"/>
</dbReference>
<evidence type="ECO:0000256" key="2">
    <source>
        <dbReference type="ARBA" id="ARBA00012682"/>
    </source>
</evidence>
<comment type="catalytic activity">
    <reaction evidence="6">
        <text>2 superoxide + 2 H(+) = H2O2 + O2</text>
        <dbReference type="Rhea" id="RHEA:20696"/>
        <dbReference type="ChEBI" id="CHEBI:15378"/>
        <dbReference type="ChEBI" id="CHEBI:15379"/>
        <dbReference type="ChEBI" id="CHEBI:16240"/>
        <dbReference type="ChEBI" id="CHEBI:18421"/>
        <dbReference type="EC" id="1.15.1.1"/>
    </reaction>
</comment>
<dbReference type="Gene3D" id="3.55.40.20">
    <property type="entry name" value="Iron/manganese superoxide dismutase, C-terminal domain"/>
    <property type="match status" value="1"/>
</dbReference>
<evidence type="ECO:0000256" key="4">
    <source>
        <dbReference type="ARBA" id="ARBA00023002"/>
    </source>
</evidence>
<feature type="binding site" evidence="5">
    <location>
        <position position="27"/>
    </location>
    <ligand>
        <name>Mn(2+)</name>
        <dbReference type="ChEBI" id="CHEBI:29035"/>
    </ligand>
</feature>
<dbReference type="GO" id="GO:0004784">
    <property type="term" value="F:superoxide dismutase activity"/>
    <property type="evidence" value="ECO:0007669"/>
    <property type="project" value="UniProtKB-EC"/>
</dbReference>
<dbReference type="EMBL" id="CP036434">
    <property type="protein sequence ID" value="QDV06478.1"/>
    <property type="molecule type" value="Genomic_DNA"/>
</dbReference>
<dbReference type="PANTHER" id="PTHR43595">
    <property type="entry name" value="37S RIBOSOMAL PROTEIN S26, MITOCHONDRIAL"/>
    <property type="match status" value="1"/>
</dbReference>
<dbReference type="PIRSF" id="PIRSF000349">
    <property type="entry name" value="SODismutase"/>
    <property type="match status" value="1"/>
</dbReference>
<dbReference type="FunFam" id="3.55.40.20:FF:000001">
    <property type="entry name" value="Superoxide dismutase"/>
    <property type="match status" value="1"/>
</dbReference>
<dbReference type="RefSeq" id="WP_145196695.1">
    <property type="nucleotide sequence ID" value="NZ_CP036434.1"/>
</dbReference>
<feature type="domain" description="Manganese/iron superoxide dismutase N-terminal" evidence="7">
    <location>
        <begin position="3"/>
        <end position="88"/>
    </location>
</feature>
<dbReference type="AlphaFoldDB" id="A0A518EQW0"/>
<evidence type="ECO:0000256" key="6">
    <source>
        <dbReference type="RuleBase" id="RU000414"/>
    </source>
</evidence>
<dbReference type="GO" id="GO:0005737">
    <property type="term" value="C:cytoplasm"/>
    <property type="evidence" value="ECO:0007669"/>
    <property type="project" value="TreeGrafter"/>
</dbReference>
<dbReference type="InterPro" id="IPR036314">
    <property type="entry name" value="SOD_C_sf"/>
</dbReference>
<reference evidence="9 10" key="1">
    <citation type="submission" date="2019-02" db="EMBL/GenBank/DDBJ databases">
        <title>Deep-cultivation of Planctomycetes and their phenomic and genomic characterization uncovers novel biology.</title>
        <authorList>
            <person name="Wiegand S."/>
            <person name="Jogler M."/>
            <person name="Boedeker C."/>
            <person name="Pinto D."/>
            <person name="Vollmers J."/>
            <person name="Rivas-Marin E."/>
            <person name="Kohn T."/>
            <person name="Peeters S.H."/>
            <person name="Heuer A."/>
            <person name="Rast P."/>
            <person name="Oberbeckmann S."/>
            <person name="Bunk B."/>
            <person name="Jeske O."/>
            <person name="Meyerdierks A."/>
            <person name="Storesund J.E."/>
            <person name="Kallscheuer N."/>
            <person name="Luecker S."/>
            <person name="Lage O.M."/>
            <person name="Pohl T."/>
            <person name="Merkel B.J."/>
            <person name="Hornburger P."/>
            <person name="Mueller R.-W."/>
            <person name="Bruemmer F."/>
            <person name="Labrenz M."/>
            <person name="Spormann A.M."/>
            <person name="Op den Camp H."/>
            <person name="Overmann J."/>
            <person name="Amann R."/>
            <person name="Jetten M.S.M."/>
            <person name="Mascher T."/>
            <person name="Medema M.H."/>
            <person name="Devos D.P."/>
            <person name="Kaster A.-K."/>
            <person name="Ovreas L."/>
            <person name="Rohde M."/>
            <person name="Galperin M.Y."/>
            <person name="Jogler C."/>
        </authorList>
    </citation>
    <scope>NUCLEOTIDE SEQUENCE [LARGE SCALE GENOMIC DNA]</scope>
    <source>
        <strain evidence="9 10">Poly30</strain>
    </source>
</reference>
<dbReference type="Pfam" id="PF02777">
    <property type="entry name" value="Sod_Fe_C"/>
    <property type="match status" value="1"/>
</dbReference>
<name>A0A518EQW0_9BACT</name>
<organism evidence="9 10">
    <name type="scientific">Saltatorellus ferox</name>
    <dbReference type="NCBI Taxonomy" id="2528018"/>
    <lineage>
        <taxon>Bacteria</taxon>
        <taxon>Pseudomonadati</taxon>
        <taxon>Planctomycetota</taxon>
        <taxon>Planctomycetia</taxon>
        <taxon>Planctomycetia incertae sedis</taxon>
        <taxon>Saltatorellus</taxon>
    </lineage>
</organism>
<dbReference type="PANTHER" id="PTHR43595:SF2">
    <property type="entry name" value="SMALL RIBOSOMAL SUBUNIT PROTEIN MS42"/>
    <property type="match status" value="1"/>
</dbReference>